<dbReference type="EMBL" id="GBRH01162421">
    <property type="protein sequence ID" value="JAE35475.1"/>
    <property type="molecule type" value="Transcribed_RNA"/>
</dbReference>
<reference evidence="1" key="2">
    <citation type="journal article" date="2015" name="Data Brief">
        <title>Shoot transcriptome of the giant reed, Arundo donax.</title>
        <authorList>
            <person name="Barrero R.A."/>
            <person name="Guerrero F.D."/>
            <person name="Moolhuijzen P."/>
            <person name="Goolsby J.A."/>
            <person name="Tidwell J."/>
            <person name="Bellgard S.E."/>
            <person name="Bellgard M.I."/>
        </authorList>
    </citation>
    <scope>NUCLEOTIDE SEQUENCE</scope>
    <source>
        <tissue evidence="1">Shoot tissue taken approximately 20 cm above the soil surface</tissue>
    </source>
</reference>
<dbReference type="AlphaFoldDB" id="A0A0A9HE52"/>
<accession>A0A0A9HE52</accession>
<evidence type="ECO:0000313" key="1">
    <source>
        <dbReference type="EMBL" id="JAE35475.1"/>
    </source>
</evidence>
<protein>
    <submittedName>
        <fullName evidence="1">Uncharacterized protein</fullName>
    </submittedName>
</protein>
<sequence>MKPKEPPIMRIFFLEHAEELLIIILRRR</sequence>
<proteinExistence type="predicted"/>
<name>A0A0A9HE52_ARUDO</name>
<reference evidence="1" key="1">
    <citation type="submission" date="2014-09" db="EMBL/GenBank/DDBJ databases">
        <authorList>
            <person name="Magalhaes I.L.F."/>
            <person name="Oliveira U."/>
            <person name="Santos F.R."/>
            <person name="Vidigal T.H.D.A."/>
            <person name="Brescovit A.D."/>
            <person name="Santos A.J."/>
        </authorList>
    </citation>
    <scope>NUCLEOTIDE SEQUENCE</scope>
    <source>
        <tissue evidence="1">Shoot tissue taken approximately 20 cm above the soil surface</tissue>
    </source>
</reference>
<organism evidence="1">
    <name type="scientific">Arundo donax</name>
    <name type="common">Giant reed</name>
    <name type="synonym">Donax arundinaceus</name>
    <dbReference type="NCBI Taxonomy" id="35708"/>
    <lineage>
        <taxon>Eukaryota</taxon>
        <taxon>Viridiplantae</taxon>
        <taxon>Streptophyta</taxon>
        <taxon>Embryophyta</taxon>
        <taxon>Tracheophyta</taxon>
        <taxon>Spermatophyta</taxon>
        <taxon>Magnoliopsida</taxon>
        <taxon>Liliopsida</taxon>
        <taxon>Poales</taxon>
        <taxon>Poaceae</taxon>
        <taxon>PACMAD clade</taxon>
        <taxon>Arundinoideae</taxon>
        <taxon>Arundineae</taxon>
        <taxon>Arundo</taxon>
    </lineage>
</organism>